<dbReference type="Proteomes" id="UP000287651">
    <property type="component" value="Unassembled WGS sequence"/>
</dbReference>
<evidence type="ECO:0000313" key="3">
    <source>
        <dbReference type="Proteomes" id="UP000287651"/>
    </source>
</evidence>
<gene>
    <name evidence="2" type="ORF">B296_00024508</name>
</gene>
<organism evidence="2 3">
    <name type="scientific">Ensete ventricosum</name>
    <name type="common">Abyssinian banana</name>
    <name type="synonym">Musa ensete</name>
    <dbReference type="NCBI Taxonomy" id="4639"/>
    <lineage>
        <taxon>Eukaryota</taxon>
        <taxon>Viridiplantae</taxon>
        <taxon>Streptophyta</taxon>
        <taxon>Embryophyta</taxon>
        <taxon>Tracheophyta</taxon>
        <taxon>Spermatophyta</taxon>
        <taxon>Magnoliopsida</taxon>
        <taxon>Liliopsida</taxon>
        <taxon>Zingiberales</taxon>
        <taxon>Musaceae</taxon>
        <taxon>Ensete</taxon>
    </lineage>
</organism>
<proteinExistence type="predicted"/>
<accession>A0A427ACK4</accession>
<evidence type="ECO:0000313" key="2">
    <source>
        <dbReference type="EMBL" id="RRT73985.1"/>
    </source>
</evidence>
<feature type="domain" description="PTC1-like winged helix-turn-helix" evidence="1">
    <location>
        <begin position="173"/>
        <end position="208"/>
    </location>
</feature>
<sequence>MPLRDMHPHPRNGTTTLDTIRPSYSIRTVGLIHVVHTFLVGALELDAFYEIDHEKLPPKSPIHLKAIQVVKVCEATKLEVIVSFLSTLALRNYFALSPELGREPELDERFVMSSNQAAQILRLPVPPSKLEEQKHLLKAATGEGDEGPVVLGEVRGDRDKATGDHEGEGAELEKPIMRQALREEARKHIGDTGLLDHLLKHMASGFGGGTTRRARWSTGWMQPWRGRSARRLGWRDPIEGAMEYWLHAPVMVR</sequence>
<dbReference type="EMBL" id="AMZH03002914">
    <property type="protein sequence ID" value="RRT73985.1"/>
    <property type="molecule type" value="Genomic_DNA"/>
</dbReference>
<name>A0A427ACK4_ENSVE</name>
<reference evidence="2 3" key="1">
    <citation type="journal article" date="2014" name="Agronomy (Basel)">
        <title>A Draft Genome Sequence for Ensete ventricosum, the Drought-Tolerant Tree Against Hunger.</title>
        <authorList>
            <person name="Harrison J."/>
            <person name="Moore K.A."/>
            <person name="Paszkiewicz K."/>
            <person name="Jones T."/>
            <person name="Grant M."/>
            <person name="Ambacheew D."/>
            <person name="Muzemil S."/>
            <person name="Studholme D.J."/>
        </authorList>
    </citation>
    <scope>NUCLEOTIDE SEQUENCE [LARGE SCALE GENOMIC DNA]</scope>
</reference>
<dbReference type="Pfam" id="PF25874">
    <property type="entry name" value="WHD_plant_repro"/>
    <property type="match status" value="1"/>
</dbReference>
<dbReference type="GO" id="GO:0007131">
    <property type="term" value="P:reciprocal meiotic recombination"/>
    <property type="evidence" value="ECO:0007669"/>
    <property type="project" value="InterPro"/>
</dbReference>
<dbReference type="PANTHER" id="PTHR46740">
    <property type="entry name" value="PROTEIN DYAD"/>
    <property type="match status" value="1"/>
</dbReference>
<dbReference type="AlphaFoldDB" id="A0A427ACK4"/>
<dbReference type="GO" id="GO:0051177">
    <property type="term" value="P:meiotic sister chromatid cohesion"/>
    <property type="evidence" value="ECO:0007669"/>
    <property type="project" value="InterPro"/>
</dbReference>
<dbReference type="InterPro" id="IPR044221">
    <property type="entry name" value="DYAD/AMEIOTIC1"/>
</dbReference>
<dbReference type="PANTHER" id="PTHR46740:SF2">
    <property type="entry name" value="PROTEIN DYAD"/>
    <property type="match status" value="1"/>
</dbReference>
<comment type="caution">
    <text evidence="2">The sequence shown here is derived from an EMBL/GenBank/DDBJ whole genome shotgun (WGS) entry which is preliminary data.</text>
</comment>
<evidence type="ECO:0000259" key="1">
    <source>
        <dbReference type="Pfam" id="PF25874"/>
    </source>
</evidence>
<protein>
    <recommendedName>
        <fullName evidence="1">PTC1-like winged helix-turn-helix domain-containing protein</fullName>
    </recommendedName>
</protein>
<dbReference type="InterPro" id="IPR059080">
    <property type="entry name" value="WHD_PTC1"/>
</dbReference>